<accession>A0ABV6JML0</accession>
<organism evidence="2 3">
    <name type="scientific">Roseomonas elaeocarpi</name>
    <dbReference type="NCBI Taxonomy" id="907779"/>
    <lineage>
        <taxon>Bacteria</taxon>
        <taxon>Pseudomonadati</taxon>
        <taxon>Pseudomonadota</taxon>
        <taxon>Alphaproteobacteria</taxon>
        <taxon>Acetobacterales</taxon>
        <taxon>Roseomonadaceae</taxon>
        <taxon>Roseomonas</taxon>
    </lineage>
</organism>
<evidence type="ECO:0000313" key="2">
    <source>
        <dbReference type="EMBL" id="MFC0406957.1"/>
    </source>
</evidence>
<dbReference type="Proteomes" id="UP001589865">
    <property type="component" value="Unassembled WGS sequence"/>
</dbReference>
<sequence length="204" mass="21657">MRAPFRLLPLLALPLLAVPAVAQNTPQLEPTRDVAVTYRTTGNRPETVQAAWLASARTLRLDLPRQGGWGLLNRRTGQARMVMEGMRLVTELPAEKLAEMGIPAAPGPNARFLREGPGRVAGLPCTYWRYSEGNAQGRACLTADGVLLSGEGTANGKSGGIEATAVAYAPQDPARFQIPSGYQTLNLPQGLPPGLLNAIPGLGR</sequence>
<feature type="chain" id="PRO_5046672903" description="DUF4412 domain-containing protein" evidence="1">
    <location>
        <begin position="23"/>
        <end position="204"/>
    </location>
</feature>
<proteinExistence type="predicted"/>
<comment type="caution">
    <text evidence="2">The sequence shown here is derived from an EMBL/GenBank/DDBJ whole genome shotgun (WGS) entry which is preliminary data.</text>
</comment>
<protein>
    <recommendedName>
        <fullName evidence="4">DUF4412 domain-containing protein</fullName>
    </recommendedName>
</protein>
<dbReference type="RefSeq" id="WP_377042646.1">
    <property type="nucleotide sequence ID" value="NZ_JBHLUN010000001.1"/>
</dbReference>
<reference evidence="2 3" key="1">
    <citation type="submission" date="2024-09" db="EMBL/GenBank/DDBJ databases">
        <authorList>
            <person name="Sun Q."/>
            <person name="Mori K."/>
        </authorList>
    </citation>
    <scope>NUCLEOTIDE SEQUENCE [LARGE SCALE GENOMIC DNA]</scope>
    <source>
        <strain evidence="2 3">TBRC 5777</strain>
    </source>
</reference>
<dbReference type="EMBL" id="JBHLUN010000001">
    <property type="protein sequence ID" value="MFC0406957.1"/>
    <property type="molecule type" value="Genomic_DNA"/>
</dbReference>
<keyword evidence="1" id="KW-0732">Signal</keyword>
<gene>
    <name evidence="2" type="ORF">ACFFGY_01765</name>
</gene>
<evidence type="ECO:0008006" key="4">
    <source>
        <dbReference type="Google" id="ProtNLM"/>
    </source>
</evidence>
<evidence type="ECO:0000313" key="3">
    <source>
        <dbReference type="Proteomes" id="UP001589865"/>
    </source>
</evidence>
<feature type="signal peptide" evidence="1">
    <location>
        <begin position="1"/>
        <end position="22"/>
    </location>
</feature>
<keyword evidence="3" id="KW-1185">Reference proteome</keyword>
<evidence type="ECO:0000256" key="1">
    <source>
        <dbReference type="SAM" id="SignalP"/>
    </source>
</evidence>
<name>A0ABV6JML0_9PROT</name>